<dbReference type="OrthoDB" id="2755432at2759"/>
<evidence type="ECO:0000313" key="1">
    <source>
        <dbReference type="EMBL" id="KIL60258.1"/>
    </source>
</evidence>
<dbReference type="HOGENOM" id="CLU_1805675_0_0_1"/>
<sequence length="165" mass="18179">MRNLEDADAVALRAAILGLPDHTMDVDDGAQGMAQRASIDSQGAIVHIDKRHYPDFVVTAYGQPGVYGEEEDIIRLVVEVGSLGRDLKEPSAMEKQEVIDQLLRYLYVIGEMGLRWADKAAGMCIIGTEAAILQSKSNGKFPKSTTWHSIYSNRFTDAIHNLADM</sequence>
<keyword evidence="2" id="KW-1185">Reference proteome</keyword>
<accession>A0A0C2WV95</accession>
<proteinExistence type="predicted"/>
<dbReference type="AlphaFoldDB" id="A0A0C2WV95"/>
<gene>
    <name evidence="1" type="ORF">M378DRAFT_168270</name>
</gene>
<evidence type="ECO:0000313" key="2">
    <source>
        <dbReference type="Proteomes" id="UP000054549"/>
    </source>
</evidence>
<protein>
    <submittedName>
        <fullName evidence="1">Uncharacterized protein</fullName>
    </submittedName>
</protein>
<dbReference type="EMBL" id="KN818301">
    <property type="protein sequence ID" value="KIL60258.1"/>
    <property type="molecule type" value="Genomic_DNA"/>
</dbReference>
<reference evidence="1 2" key="1">
    <citation type="submission" date="2014-04" db="EMBL/GenBank/DDBJ databases">
        <title>Evolutionary Origins and Diversification of the Mycorrhizal Mutualists.</title>
        <authorList>
            <consortium name="DOE Joint Genome Institute"/>
            <consortium name="Mycorrhizal Genomics Consortium"/>
            <person name="Kohler A."/>
            <person name="Kuo A."/>
            <person name="Nagy L.G."/>
            <person name="Floudas D."/>
            <person name="Copeland A."/>
            <person name="Barry K.W."/>
            <person name="Cichocki N."/>
            <person name="Veneault-Fourrey C."/>
            <person name="LaButti K."/>
            <person name="Lindquist E.A."/>
            <person name="Lipzen A."/>
            <person name="Lundell T."/>
            <person name="Morin E."/>
            <person name="Murat C."/>
            <person name="Riley R."/>
            <person name="Ohm R."/>
            <person name="Sun H."/>
            <person name="Tunlid A."/>
            <person name="Henrissat B."/>
            <person name="Grigoriev I.V."/>
            <person name="Hibbett D.S."/>
            <person name="Martin F."/>
        </authorList>
    </citation>
    <scope>NUCLEOTIDE SEQUENCE [LARGE SCALE GENOMIC DNA]</scope>
    <source>
        <strain evidence="1 2">Koide BX008</strain>
    </source>
</reference>
<dbReference type="Proteomes" id="UP000054549">
    <property type="component" value="Unassembled WGS sequence"/>
</dbReference>
<organism evidence="1 2">
    <name type="scientific">Amanita muscaria (strain Koide BX008)</name>
    <dbReference type="NCBI Taxonomy" id="946122"/>
    <lineage>
        <taxon>Eukaryota</taxon>
        <taxon>Fungi</taxon>
        <taxon>Dikarya</taxon>
        <taxon>Basidiomycota</taxon>
        <taxon>Agaricomycotina</taxon>
        <taxon>Agaricomycetes</taxon>
        <taxon>Agaricomycetidae</taxon>
        <taxon>Agaricales</taxon>
        <taxon>Pluteineae</taxon>
        <taxon>Amanitaceae</taxon>
        <taxon>Amanita</taxon>
    </lineage>
</organism>
<name>A0A0C2WV95_AMAMK</name>
<dbReference type="InParanoid" id="A0A0C2WV95"/>